<protein>
    <submittedName>
        <fullName evidence="3">Granule-associated protein</fullName>
    </submittedName>
</protein>
<dbReference type="NCBIfam" id="TIGR01841">
    <property type="entry name" value="phasin"/>
    <property type="match status" value="1"/>
</dbReference>
<dbReference type="InterPro" id="IPR010127">
    <property type="entry name" value="Phasin_subfam-1"/>
</dbReference>
<feature type="domain" description="Phasin" evidence="2">
    <location>
        <begin position="15"/>
        <end position="108"/>
    </location>
</feature>
<feature type="compositionally biased region" description="Polar residues" evidence="1">
    <location>
        <begin position="148"/>
        <end position="157"/>
    </location>
</feature>
<feature type="compositionally biased region" description="Low complexity" evidence="1">
    <location>
        <begin position="163"/>
        <end position="195"/>
    </location>
</feature>
<gene>
    <name evidence="3" type="ORF">C7C56_012090</name>
</gene>
<feature type="compositionally biased region" description="Basic and acidic residues" evidence="1">
    <location>
        <begin position="111"/>
        <end position="146"/>
    </location>
</feature>
<reference evidence="3 4" key="1">
    <citation type="submission" date="2018-04" db="EMBL/GenBank/DDBJ databases">
        <title>Massilia violaceinigra sp. nov., a novel purple-pigmented bacterium isolated from Tianshan glacier, Xinjiang, China.</title>
        <authorList>
            <person name="Wang H."/>
        </authorList>
    </citation>
    <scope>NUCLEOTIDE SEQUENCE [LARGE SCALE GENOMIC DNA]</scope>
    <source>
        <strain evidence="3 4">B448-2</strain>
    </source>
</reference>
<feature type="region of interest" description="Disordered" evidence="1">
    <location>
        <begin position="111"/>
        <end position="205"/>
    </location>
</feature>
<dbReference type="Proteomes" id="UP000241421">
    <property type="component" value="Unassembled WGS sequence"/>
</dbReference>
<evidence type="ECO:0000313" key="4">
    <source>
        <dbReference type="Proteomes" id="UP000241421"/>
    </source>
</evidence>
<accession>A0A2U2HLA7</accession>
<dbReference type="Pfam" id="PF09361">
    <property type="entry name" value="Phasin_2"/>
    <property type="match status" value="1"/>
</dbReference>
<dbReference type="InterPro" id="IPR018968">
    <property type="entry name" value="Phasin"/>
</dbReference>
<dbReference type="OrthoDB" id="8777596at2"/>
<proteinExistence type="predicted"/>
<dbReference type="AlphaFoldDB" id="A0A2U2HLA7"/>
<evidence type="ECO:0000313" key="3">
    <source>
        <dbReference type="EMBL" id="PWF48298.1"/>
    </source>
</evidence>
<organism evidence="3 4">
    <name type="scientific">Massilia glaciei</name>
    <dbReference type="NCBI Taxonomy" id="1524097"/>
    <lineage>
        <taxon>Bacteria</taxon>
        <taxon>Pseudomonadati</taxon>
        <taxon>Pseudomonadota</taxon>
        <taxon>Betaproteobacteria</taxon>
        <taxon>Burkholderiales</taxon>
        <taxon>Oxalobacteraceae</taxon>
        <taxon>Telluria group</taxon>
        <taxon>Massilia</taxon>
    </lineage>
</organism>
<name>A0A2U2HLA7_9BURK</name>
<evidence type="ECO:0000259" key="2">
    <source>
        <dbReference type="Pfam" id="PF09361"/>
    </source>
</evidence>
<evidence type="ECO:0000256" key="1">
    <source>
        <dbReference type="SAM" id="MobiDB-lite"/>
    </source>
</evidence>
<dbReference type="EMBL" id="PXWF02000202">
    <property type="protein sequence ID" value="PWF48298.1"/>
    <property type="molecule type" value="Genomic_DNA"/>
</dbReference>
<sequence>MYPFSQSVTPAVRSHMDAQMSFINDMSKSLFRSFQQLCDLNIQLTQTMLEESTLATQQVLTADRQTDVIGAAASRAQPATEKLRAYQQHISRVAADAQIDLARVTEQHIQETSRTARELADEVARVASEETERSMRSQQETMRKFSDPFQTGASQGRSGNGSAGASMQSSGGSQSEMQGSMQGSMSGQAGQAGTSGKPGTSPRKE</sequence>
<keyword evidence="4" id="KW-1185">Reference proteome</keyword>
<comment type="caution">
    <text evidence="3">The sequence shown here is derived from an EMBL/GenBank/DDBJ whole genome shotgun (WGS) entry which is preliminary data.</text>
</comment>